<organism evidence="3 4">
    <name type="scientific">Phialocephala subalpina</name>
    <dbReference type="NCBI Taxonomy" id="576137"/>
    <lineage>
        <taxon>Eukaryota</taxon>
        <taxon>Fungi</taxon>
        <taxon>Dikarya</taxon>
        <taxon>Ascomycota</taxon>
        <taxon>Pezizomycotina</taxon>
        <taxon>Leotiomycetes</taxon>
        <taxon>Helotiales</taxon>
        <taxon>Mollisiaceae</taxon>
        <taxon>Phialocephala</taxon>
        <taxon>Phialocephala fortinii species complex</taxon>
    </lineage>
</organism>
<feature type="region of interest" description="Disordered" evidence="2">
    <location>
        <begin position="1939"/>
        <end position="2172"/>
    </location>
</feature>
<dbReference type="PANTHER" id="PTHR45733">
    <property type="entry name" value="FORMIN-J"/>
    <property type="match status" value="1"/>
</dbReference>
<proteinExistence type="predicted"/>
<feature type="compositionally biased region" description="Polar residues" evidence="2">
    <location>
        <begin position="717"/>
        <end position="729"/>
    </location>
</feature>
<reference evidence="3 4" key="1">
    <citation type="submission" date="2016-03" db="EMBL/GenBank/DDBJ databases">
        <authorList>
            <person name="Ploux O."/>
        </authorList>
    </citation>
    <scope>NUCLEOTIDE SEQUENCE [LARGE SCALE GENOMIC DNA]</scope>
    <source>
        <strain evidence="3 4">UAMH 11012</strain>
    </source>
</reference>
<feature type="compositionally biased region" description="Basic residues" evidence="2">
    <location>
        <begin position="1325"/>
        <end position="1341"/>
    </location>
</feature>
<dbReference type="EMBL" id="FJOG01000038">
    <property type="protein sequence ID" value="CZR66616.1"/>
    <property type="molecule type" value="Genomic_DNA"/>
</dbReference>
<dbReference type="OrthoDB" id="4850289at2759"/>
<feature type="region of interest" description="Disordered" evidence="2">
    <location>
        <begin position="706"/>
        <end position="871"/>
    </location>
</feature>
<sequence length="2172" mass="242011">MAEGSKKRPAEDNTNTTPRKKLLNPLTWFSPNPAKDDDDVPHDSDDSDSDPVQLDQRTIANMIDADFAARQEKALVAEAQKNRKFLNFQLDITPHDATWIKKRQELKDLFATSSVLEVLKEHFTEGQQSLVEPPLYAGTGATLEIQKENQRAYKLALGEDGNFNGEKDNIITKFTMLHFGLPVGPLTLNNVLNTDKDENDADDDEPEPPRVQRIMFAEKPLEFLDKYYERGYGYPMLRLTGRRQPRPAPVQTSGTPVNMRGGAGKDEKNSHFLYSHYNKGRQIVETKKEKGHPVVIREDFRDAAQLLLQYDEDSDWEYVVDQYRNQEAHKNIAEKNFVRSFKVTKSTFDKVFDDYLKARVSNTLHDWGMVVRYDHTPSQAPATFRLPSTDAAGNPPAQYLKPASPVKQGSPKKKTPKENIPKSQPPKKSPTKVTKPSSDTNLGNGPDKIPELPVIATGRVYDAAGNYLDFNITNPQVPSRDFEAAAAKLLNAPVHPRLRIDFYSTQLGGPKKYDCFEIYPKGPGLNFWNRGIGPRILSKTGDLSAVIYECPTVPNPKMQYGVLIRLDVKPNLFWPPWCKTAQRPSAPPTPPPTMYKSKDRARIYGADNRAVSFRDKSNRNFLKAARTILGIGSSPTYSFCVELHSLQLGKVDSNGKPLTGYQFHHYVLIDDKDNLKQIFDHFLAIPLFDLGEEWFVRVVDAFELRPKPAPLPLPEKGTSTQVSPTEGTYESSPESSGHSGGAQTPEGSDHGHQESEDDEVSEQDQGHLVQPDPKQNEEDNEEEDESEVQREPMNQHTKPPISPHKLNTNQHGVKPDKPTPKTSTSKTTPDQPKKSLTSPKKPNTHQHGVKPDRPTSKITTPKTTPIQPLPTNGYVYGYAGKALVSNDVDSFKNAAVHLLKLDPSINWFLWVTSYKSDGTFEQTIPLLKCDFSRFFPAFANNRDSDGNWRVFFHKKEAGGPALFTDREPCSDCQDIVVIKHPVTNLEAYWRLPKDVSGVAYGTNQFQPGFFGAMQVHYPPYYPRPLSPVSLDGYPLGPGGMEAHETFLGHLRTDLENTTQERLMYPLDTDNRGQRIDPASIGIRMAGCYHDAYTARADYAHMEKEIKDLRDKYTRKPWPTHFKLYKTAEDRESGSKNFELIGFESATRVAEIKAFMEKDNRSTTCIWFCPVFPQITVKLVDSETNSKAKAKDLVVWDTQTCSDLASFKAVLVNLFKLTTPGASDAKHNAAAESFEIVGPDWDSNSRFVVEKATTDSQWRRDIFEWFQGYELHVQTNHGIPFVLDGGSQPWGIPENEDFAPRSVSPQPPTQPTSITSVPVMAPNAPKRNKERILKSRAAKPKPQKFDPWQAEQNRLDRLQRESYLKDQYAIQPGQKAEPPVYGKPRDLLLSVGSNLPEIYLRRLTATDIAQLEEENRRIRMRNLERQSACSMCNAVFPNYKPEDIAAHYREHANAIAAAGKCPMCATEGWVFMDMEHKKEHIMGHYKEEDSKRIREFFEGLDCPICGEGLQDMDPRVVVDHIAKHTPEVVRFCDICGMDLDVVNRTELIHHDETCREWDNDLGESSATVPIFCGQCGMDRTRPETDCERRAHGMICRDISCENCEKCGVDLTGFSDEDYATHGRRCMVPRGTRKTWCRKCGRDYRTMDAIGKAYHKNDCLLKPPASVTKDSRINDLQALIAKQRSQEAKNNSEMADLLDMRKKNEGDMAQLEMFKLAVTTQQKNCDTTKLKAAEKKLLDYEEESKKALGSCPFSNYQDTAIGKLSRDTLWAHLQFHASQAGTTAPKAKPVDSAALKGRLPWYTKESQRLAIAAEDCRQKMKAASVKVETTSLGGNSNNGSNNDTTQVTKLKADITQSTIDSNNLKDLIKTLKNDLSQAQRRTLTDAECDQKNDALQTTLNTAQSDLVILQAKQESLIAKVDCEGEKNALNDRITDLETQLAAAKKAATGGGNSPGNNPSPQGPPPPEGTTPGNDNPAPGPGGNSGNGNNNNNGGEGLDPGIFPTAHETNPQTGFLPSPPGGYRVRGSPKKSATSPRKCSGAAGSPSKKRKMHAAEEDDTYHPIPFLDVGTPAPVMPRSKKARTDAGGEEDYVIVGESMTSVPPRRSTRAASGTPAPSVGAGPSLVVKKGRGRPRKDVDDESPETVDEGEESDGVVITVKSSPRKGSRNSPAKRK</sequence>
<feature type="region of interest" description="Disordered" evidence="2">
    <location>
        <begin position="239"/>
        <end position="264"/>
    </location>
</feature>
<feature type="compositionally biased region" description="Acidic residues" evidence="2">
    <location>
        <begin position="197"/>
        <end position="206"/>
    </location>
</feature>
<feature type="region of interest" description="Disordered" evidence="2">
    <location>
        <begin position="191"/>
        <end position="210"/>
    </location>
</feature>
<feature type="region of interest" description="Disordered" evidence="2">
    <location>
        <begin position="1291"/>
        <end position="1344"/>
    </location>
</feature>
<keyword evidence="1" id="KW-0175">Coiled coil</keyword>
<feature type="compositionally biased region" description="Basic residues" evidence="2">
    <location>
        <begin position="2159"/>
        <end position="2172"/>
    </location>
</feature>
<feature type="region of interest" description="Disordered" evidence="2">
    <location>
        <begin position="381"/>
        <end position="450"/>
    </location>
</feature>
<evidence type="ECO:0000313" key="3">
    <source>
        <dbReference type="EMBL" id="CZR66616.1"/>
    </source>
</evidence>
<feature type="compositionally biased region" description="Low complexity" evidence="2">
    <location>
        <begin position="820"/>
        <end position="830"/>
    </location>
</feature>
<gene>
    <name evidence="3" type="ORF">PAC_16517</name>
</gene>
<feature type="compositionally biased region" description="Low complexity" evidence="2">
    <location>
        <begin position="856"/>
        <end position="871"/>
    </location>
</feature>
<dbReference type="InterPro" id="IPR051144">
    <property type="entry name" value="Formin_homology_domain"/>
</dbReference>
<dbReference type="Proteomes" id="UP000184330">
    <property type="component" value="Unassembled WGS sequence"/>
</dbReference>
<feature type="compositionally biased region" description="Basic and acidic residues" evidence="2">
    <location>
        <begin position="1"/>
        <end position="11"/>
    </location>
</feature>
<feature type="compositionally biased region" description="Acidic residues" evidence="2">
    <location>
        <begin position="36"/>
        <end position="49"/>
    </location>
</feature>
<protein>
    <submittedName>
        <fullName evidence="3">Uncharacterized protein</fullName>
    </submittedName>
</protein>
<dbReference type="STRING" id="576137.A0A1L7XNV3"/>
<evidence type="ECO:0000256" key="1">
    <source>
        <dbReference type="SAM" id="Coils"/>
    </source>
</evidence>
<feature type="compositionally biased region" description="Acidic residues" evidence="2">
    <location>
        <begin position="2136"/>
        <end position="2150"/>
    </location>
</feature>
<feature type="coiled-coil region" evidence="1">
    <location>
        <begin position="1721"/>
        <end position="1748"/>
    </location>
</feature>
<name>A0A1L7XNV3_9HELO</name>
<evidence type="ECO:0000256" key="2">
    <source>
        <dbReference type="SAM" id="MobiDB-lite"/>
    </source>
</evidence>
<evidence type="ECO:0000313" key="4">
    <source>
        <dbReference type="Proteomes" id="UP000184330"/>
    </source>
</evidence>
<feature type="region of interest" description="Disordered" evidence="2">
    <location>
        <begin position="1"/>
        <end position="54"/>
    </location>
</feature>
<keyword evidence="4" id="KW-1185">Reference proteome</keyword>
<accession>A0A1L7XNV3</accession>
<dbReference type="PANTHER" id="PTHR45733:SF8">
    <property type="entry name" value="FORMIN-J"/>
    <property type="match status" value="1"/>
</dbReference>